<proteinExistence type="predicted"/>
<dbReference type="EMBL" id="AZHX01000799">
    <property type="protein sequence ID" value="ETX06030.1"/>
    <property type="molecule type" value="Genomic_DNA"/>
</dbReference>
<evidence type="ECO:0000259" key="1">
    <source>
        <dbReference type="Pfam" id="PF18480"/>
    </source>
</evidence>
<gene>
    <name evidence="2" type="ORF">ETSY2_19510</name>
</gene>
<organism evidence="2 3">
    <name type="scientific">Candidatus Entotheonella gemina</name>
    <dbReference type="NCBI Taxonomy" id="1429439"/>
    <lineage>
        <taxon>Bacteria</taxon>
        <taxon>Pseudomonadati</taxon>
        <taxon>Nitrospinota/Tectimicrobiota group</taxon>
        <taxon>Candidatus Tectimicrobiota</taxon>
        <taxon>Candidatus Entotheonellia</taxon>
        <taxon>Candidatus Entotheonellales</taxon>
        <taxon>Candidatus Entotheonellaceae</taxon>
        <taxon>Candidatus Entotheonella</taxon>
    </lineage>
</organism>
<name>W4M750_9BACT</name>
<protein>
    <recommendedName>
        <fullName evidence="1">DUF5615 domain-containing protein</fullName>
    </recommendedName>
</protein>
<feature type="domain" description="DUF5615" evidence="1">
    <location>
        <begin position="4"/>
        <end position="113"/>
    </location>
</feature>
<evidence type="ECO:0000313" key="2">
    <source>
        <dbReference type="EMBL" id="ETX06030.1"/>
    </source>
</evidence>
<dbReference type="AlphaFoldDB" id="W4M750"/>
<dbReference type="Pfam" id="PF18480">
    <property type="entry name" value="DUF5615"/>
    <property type="match status" value="1"/>
</dbReference>
<evidence type="ECO:0000313" key="3">
    <source>
        <dbReference type="Proteomes" id="UP000019140"/>
    </source>
</evidence>
<reference evidence="2 3" key="1">
    <citation type="journal article" date="2014" name="Nature">
        <title>An environmental bacterial taxon with a large and distinct metabolic repertoire.</title>
        <authorList>
            <person name="Wilson M.C."/>
            <person name="Mori T."/>
            <person name="Ruckert C."/>
            <person name="Uria A.R."/>
            <person name="Helf M.J."/>
            <person name="Takada K."/>
            <person name="Gernert C."/>
            <person name="Steffens U.A."/>
            <person name="Heycke N."/>
            <person name="Schmitt S."/>
            <person name="Rinke C."/>
            <person name="Helfrich E.J."/>
            <person name="Brachmann A.O."/>
            <person name="Gurgui C."/>
            <person name="Wakimoto T."/>
            <person name="Kracht M."/>
            <person name="Crusemann M."/>
            <person name="Hentschel U."/>
            <person name="Abe I."/>
            <person name="Matsunaga S."/>
            <person name="Kalinowski J."/>
            <person name="Takeyama H."/>
            <person name="Piel J."/>
        </authorList>
    </citation>
    <scope>NUCLEOTIDE SEQUENCE [LARGE SCALE GENOMIC DNA]</scope>
    <source>
        <strain evidence="3">TSY2</strain>
    </source>
</reference>
<dbReference type="InterPro" id="IPR041049">
    <property type="entry name" value="DUF5615"/>
</dbReference>
<keyword evidence="3" id="KW-1185">Reference proteome</keyword>
<sequence length="116" mass="13210">MKIRFQADADLRRPIVTGLKRRESAIDFRTAQEAGLAGLDDLMVLGIAADEERLLVSHDVNTMPEHFARFIETRTSAGVILISQQLSYRDAIEGLLRVWITTEAEDWRNILSFLPR</sequence>
<comment type="caution">
    <text evidence="2">The sequence shown here is derived from an EMBL/GenBank/DDBJ whole genome shotgun (WGS) entry which is preliminary data.</text>
</comment>
<dbReference type="Proteomes" id="UP000019140">
    <property type="component" value="Unassembled WGS sequence"/>
</dbReference>
<dbReference type="HOGENOM" id="CLU_166921_0_0_7"/>
<accession>W4M750</accession>